<feature type="transmembrane region" description="Helical" evidence="1">
    <location>
        <begin position="38"/>
        <end position="54"/>
    </location>
</feature>
<evidence type="ECO:0000256" key="1">
    <source>
        <dbReference type="SAM" id="Phobius"/>
    </source>
</evidence>
<dbReference type="EMBL" id="QKYT01000896">
    <property type="protein sequence ID" value="RIA80791.1"/>
    <property type="molecule type" value="Genomic_DNA"/>
</dbReference>
<dbReference type="AlphaFoldDB" id="A0A397SDH4"/>
<organism evidence="2 3">
    <name type="scientific">Glomus cerebriforme</name>
    <dbReference type="NCBI Taxonomy" id="658196"/>
    <lineage>
        <taxon>Eukaryota</taxon>
        <taxon>Fungi</taxon>
        <taxon>Fungi incertae sedis</taxon>
        <taxon>Mucoromycota</taxon>
        <taxon>Glomeromycotina</taxon>
        <taxon>Glomeromycetes</taxon>
        <taxon>Glomerales</taxon>
        <taxon>Glomeraceae</taxon>
        <taxon>Glomus</taxon>
    </lineage>
</organism>
<sequence length="57" mass="7280">MLILMMKMRYTIIQISIQKNKMNLKFLMIRMNYNFEDVFFRFISLNIYIFYFIFELF</sequence>
<dbReference type="Proteomes" id="UP000265703">
    <property type="component" value="Unassembled WGS sequence"/>
</dbReference>
<gene>
    <name evidence="2" type="ORF">C1645_791843</name>
</gene>
<accession>A0A397SDH4</accession>
<reference evidence="2 3" key="1">
    <citation type="submission" date="2018-06" db="EMBL/GenBank/DDBJ databases">
        <title>Comparative genomics reveals the genomic features of Rhizophagus irregularis, R. cerebriforme, R. diaphanum and Gigaspora rosea, and their symbiotic lifestyle signature.</title>
        <authorList>
            <person name="Morin E."/>
            <person name="San Clemente H."/>
            <person name="Chen E.C.H."/>
            <person name="De La Providencia I."/>
            <person name="Hainaut M."/>
            <person name="Kuo A."/>
            <person name="Kohler A."/>
            <person name="Murat C."/>
            <person name="Tang N."/>
            <person name="Roy S."/>
            <person name="Loubradou J."/>
            <person name="Henrissat B."/>
            <person name="Grigoriev I.V."/>
            <person name="Corradi N."/>
            <person name="Roux C."/>
            <person name="Martin F.M."/>
        </authorList>
    </citation>
    <scope>NUCLEOTIDE SEQUENCE [LARGE SCALE GENOMIC DNA]</scope>
    <source>
        <strain evidence="2 3">DAOM 227022</strain>
    </source>
</reference>
<comment type="caution">
    <text evidence="2">The sequence shown here is derived from an EMBL/GenBank/DDBJ whole genome shotgun (WGS) entry which is preliminary data.</text>
</comment>
<keyword evidence="1" id="KW-1133">Transmembrane helix</keyword>
<protein>
    <submittedName>
        <fullName evidence="2">Uncharacterized protein</fullName>
    </submittedName>
</protein>
<keyword evidence="1" id="KW-0812">Transmembrane</keyword>
<keyword evidence="1" id="KW-0472">Membrane</keyword>
<evidence type="ECO:0000313" key="2">
    <source>
        <dbReference type="EMBL" id="RIA80791.1"/>
    </source>
</evidence>
<keyword evidence="3" id="KW-1185">Reference proteome</keyword>
<name>A0A397SDH4_9GLOM</name>
<evidence type="ECO:0000313" key="3">
    <source>
        <dbReference type="Proteomes" id="UP000265703"/>
    </source>
</evidence>
<proteinExistence type="predicted"/>